<proteinExistence type="predicted"/>
<accession>A0ABQ8YLL4</accession>
<name>A0ABQ8YLL4_9EUKA</name>
<keyword evidence="2" id="KW-1185">Reference proteome</keyword>
<evidence type="ECO:0000313" key="2">
    <source>
        <dbReference type="Proteomes" id="UP001150062"/>
    </source>
</evidence>
<dbReference type="Proteomes" id="UP001150062">
    <property type="component" value="Unassembled WGS sequence"/>
</dbReference>
<organism evidence="1 2">
    <name type="scientific">Anaeramoeba flamelloides</name>
    <dbReference type="NCBI Taxonomy" id="1746091"/>
    <lineage>
        <taxon>Eukaryota</taxon>
        <taxon>Metamonada</taxon>
        <taxon>Anaeramoebidae</taxon>
        <taxon>Anaeramoeba</taxon>
    </lineage>
</organism>
<sequence>MNSEKKEEEMKCIHYAQFLIPCAETDGSEQNEKQQQEKDDDDDDEFKIYLSCQCQVAKKCLGQSVQNSGEQEYKRYYIHI</sequence>
<gene>
    <name evidence="1" type="ORF">M0813_20433</name>
</gene>
<dbReference type="EMBL" id="JAOAOG010000145">
    <property type="protein sequence ID" value="KAJ6245479.1"/>
    <property type="molecule type" value="Genomic_DNA"/>
</dbReference>
<reference evidence="1" key="1">
    <citation type="submission" date="2022-08" db="EMBL/GenBank/DDBJ databases">
        <title>Novel sulfate-reducing endosymbionts in the free-living metamonad Anaeramoeba.</title>
        <authorList>
            <person name="Jerlstrom-Hultqvist J."/>
            <person name="Cepicka I."/>
            <person name="Gallot-Lavallee L."/>
            <person name="Salas-Leiva D."/>
            <person name="Curtis B.A."/>
            <person name="Zahonova K."/>
            <person name="Pipaliya S."/>
            <person name="Dacks J."/>
            <person name="Roger A.J."/>
        </authorList>
    </citation>
    <scope>NUCLEOTIDE SEQUENCE</scope>
    <source>
        <strain evidence="1">Schooner1</strain>
    </source>
</reference>
<protein>
    <submittedName>
        <fullName evidence="1">Uncharacterized protein</fullName>
    </submittedName>
</protein>
<comment type="caution">
    <text evidence="1">The sequence shown here is derived from an EMBL/GenBank/DDBJ whole genome shotgun (WGS) entry which is preliminary data.</text>
</comment>
<evidence type="ECO:0000313" key="1">
    <source>
        <dbReference type="EMBL" id="KAJ6245479.1"/>
    </source>
</evidence>